<dbReference type="Proteomes" id="UP000785679">
    <property type="component" value="Unassembled WGS sequence"/>
</dbReference>
<proteinExistence type="predicted"/>
<name>A0A8J8T4V1_HALGN</name>
<comment type="caution">
    <text evidence="1">The sequence shown here is derived from an EMBL/GenBank/DDBJ whole genome shotgun (WGS) entry which is preliminary data.</text>
</comment>
<gene>
    <name evidence="1" type="ORF">FGO68_gene9265</name>
</gene>
<protein>
    <submittedName>
        <fullName evidence="1">Uncharacterized protein</fullName>
    </submittedName>
</protein>
<evidence type="ECO:0000313" key="2">
    <source>
        <dbReference type="Proteomes" id="UP000785679"/>
    </source>
</evidence>
<keyword evidence="2" id="KW-1185">Reference proteome</keyword>
<organism evidence="1 2">
    <name type="scientific">Halteria grandinella</name>
    <dbReference type="NCBI Taxonomy" id="5974"/>
    <lineage>
        <taxon>Eukaryota</taxon>
        <taxon>Sar</taxon>
        <taxon>Alveolata</taxon>
        <taxon>Ciliophora</taxon>
        <taxon>Intramacronucleata</taxon>
        <taxon>Spirotrichea</taxon>
        <taxon>Stichotrichia</taxon>
        <taxon>Sporadotrichida</taxon>
        <taxon>Halteriidae</taxon>
        <taxon>Halteria</taxon>
    </lineage>
</organism>
<dbReference type="AlphaFoldDB" id="A0A8J8T4V1"/>
<dbReference type="EMBL" id="RRYP01005692">
    <property type="protein sequence ID" value="TNV81830.1"/>
    <property type="molecule type" value="Genomic_DNA"/>
</dbReference>
<reference evidence="1" key="1">
    <citation type="submission" date="2019-06" db="EMBL/GenBank/DDBJ databases">
        <authorList>
            <person name="Zheng W."/>
        </authorList>
    </citation>
    <scope>NUCLEOTIDE SEQUENCE</scope>
    <source>
        <strain evidence="1">QDHG01</strain>
    </source>
</reference>
<accession>A0A8J8T4V1</accession>
<sequence>MSHANLSIKNFAIKLWKQYKVQTLFKGQELLLQLQNPIVLLCSGCMNYDLEKTIFLDQDVLLAANNYHNKQLVLDGIVINDEINFEELQNMKFKMLIFDDPPQSVNQIPNSLQILELMNINGVLLNDLPEGKQLRISQVVIHLKSINQQVIESLMRIYPTQSLNIYCKRYHRFNKAEYQIICNIFSSTPKIIFNLSKCNEGQKLPLIEDFHYFQTQYMQRNQQVLIDTDLTNYEYEQLSQDAELFQLFIKHYYWDSWLNWFNNSSIEYLPLFMRIPVKLKWINLEDISTPLCQCAEGTAEHGCPLIDLVCEEVDIISNQKDRIRTHMKALKNFKKITCNSDKTLIQALQEMPDAEILDYKLVLDPENIDILSENKILKLIYIENSTIDLETIKKICANKRVPFYLYSNLQKNITLNDFIECTKSKEMRGKVFDTFVDPFSKKDIMKVFKGERLNGQEESRNEEIRKILSRIVKKIHGRIISQLI</sequence>
<evidence type="ECO:0000313" key="1">
    <source>
        <dbReference type="EMBL" id="TNV81830.1"/>
    </source>
</evidence>